<proteinExistence type="inferred from homology"/>
<evidence type="ECO:0000256" key="6">
    <source>
        <dbReference type="SAM" id="Phobius"/>
    </source>
</evidence>
<dbReference type="CDD" id="cd06176">
    <property type="entry name" value="MFS_BCD_PucC-like"/>
    <property type="match status" value="1"/>
</dbReference>
<dbReference type="InterPro" id="IPR036259">
    <property type="entry name" value="MFS_trans_sf"/>
</dbReference>
<dbReference type="SUPFAM" id="SSF103473">
    <property type="entry name" value="MFS general substrate transporter"/>
    <property type="match status" value="1"/>
</dbReference>
<evidence type="ECO:0000256" key="1">
    <source>
        <dbReference type="ARBA" id="ARBA00004141"/>
    </source>
</evidence>
<dbReference type="InterPro" id="IPR026036">
    <property type="entry name" value="PucC"/>
</dbReference>
<dbReference type="Pfam" id="PF03209">
    <property type="entry name" value="PUCC"/>
    <property type="match status" value="1"/>
</dbReference>
<dbReference type="Gene3D" id="1.20.1250.20">
    <property type="entry name" value="MFS general substrate transporter like domains"/>
    <property type="match status" value="1"/>
</dbReference>
<protein>
    <recommendedName>
        <fullName evidence="9">MFS transporter</fullName>
    </recommendedName>
</protein>
<dbReference type="PANTHER" id="PTHR23538">
    <property type="entry name" value="44.5 KD BACTERIOCHLOROPHYLL SYNTHASE SUBUNIT"/>
    <property type="match status" value="1"/>
</dbReference>
<organism evidence="7 8">
    <name type="scientific">Candidatus Thermofonsia Clade 1 bacterium</name>
    <dbReference type="NCBI Taxonomy" id="2364210"/>
    <lineage>
        <taxon>Bacteria</taxon>
        <taxon>Bacillati</taxon>
        <taxon>Chloroflexota</taxon>
        <taxon>Candidatus Thermofontia</taxon>
        <taxon>Candidatus Thermofonsia Clade 1</taxon>
    </lineage>
</organism>
<keyword evidence="3 6" id="KW-0812">Transmembrane</keyword>
<feature type="transmembrane region" description="Helical" evidence="6">
    <location>
        <begin position="348"/>
        <end position="368"/>
    </location>
</feature>
<comment type="similarity">
    <text evidence="2">Belongs to the PucC family.</text>
</comment>
<feature type="transmembrane region" description="Helical" evidence="6">
    <location>
        <begin position="110"/>
        <end position="133"/>
    </location>
</feature>
<evidence type="ECO:0008006" key="9">
    <source>
        <dbReference type="Google" id="ProtNLM"/>
    </source>
</evidence>
<dbReference type="AlphaFoldDB" id="A0A2M8PZD2"/>
<evidence type="ECO:0000256" key="3">
    <source>
        <dbReference type="ARBA" id="ARBA00022692"/>
    </source>
</evidence>
<accession>A0A2M8PZD2</accession>
<name>A0A2M8PZD2_9CHLR</name>
<feature type="transmembrane region" description="Helical" evidence="6">
    <location>
        <begin position="153"/>
        <end position="181"/>
    </location>
</feature>
<feature type="transmembrane region" description="Helical" evidence="6">
    <location>
        <begin position="193"/>
        <end position="212"/>
    </location>
</feature>
<evidence type="ECO:0000256" key="2">
    <source>
        <dbReference type="ARBA" id="ARBA00008412"/>
    </source>
</evidence>
<feature type="transmembrane region" description="Helical" evidence="6">
    <location>
        <begin position="444"/>
        <end position="466"/>
    </location>
</feature>
<feature type="transmembrane region" description="Helical" evidence="6">
    <location>
        <begin position="374"/>
        <end position="396"/>
    </location>
</feature>
<sequence length="489" mass="53737">MQAQLDSRSASLGMEALAQERVEDGARNLGLLRNIKIGTFHIGSSLADILASGVWNRIMIKELGFAATPIALLLALRYFLAPLSVWIGRRSDVTNWRGYRRMPYVMGGRLIMALSYVLLGVATLELAGSYTPWTRDFSFDLMNITVTTNAGSFLGWLGVVTALVMFSVGSTLSSTTFLSLVHDRTPAPQRTRAVSVIWFFLILGFAVAGVLYSRLLPEYSREGFLSLMLIAPAVMMGIWIFSLIGEETPIKRRAARSAAQPSESFWQTMKEVWASRQTRLFFLFLALTNGLFYTQDVLLEPFAGTVFGMPLSTTNRFSAYWGSMTLLAIVLSLIAIRRFPNRVNNMTLSRWGVLLLVTTFVIFTFSAMLQIRPFVTVGLVTMGLGLGMWTVGTLGLMMAMTRAWGAGLYLALWTVASTLARGSGVALGGVLFDIALALVGGDKALAYGSVFLIQSVGFVMTLFILARLSLAEFEREAPQKEVVFVDSMA</sequence>
<feature type="transmembrane region" description="Helical" evidence="6">
    <location>
        <begin position="280"/>
        <end position="299"/>
    </location>
</feature>
<feature type="transmembrane region" description="Helical" evidence="6">
    <location>
        <begin position="408"/>
        <end position="432"/>
    </location>
</feature>
<reference evidence="7 8" key="1">
    <citation type="submission" date="2017-11" db="EMBL/GenBank/DDBJ databases">
        <title>Evolution of Phototrophy in the Chloroflexi Phylum Driven by Horizontal Gene Transfer.</title>
        <authorList>
            <person name="Ward L.M."/>
            <person name="Hemp J."/>
            <person name="Shih P.M."/>
            <person name="Mcglynn S.E."/>
            <person name="Fischer W."/>
        </authorList>
    </citation>
    <scope>NUCLEOTIDE SEQUENCE [LARGE SCALE GENOMIC DNA]</scope>
    <source>
        <strain evidence="7">CP1_1M</strain>
    </source>
</reference>
<evidence type="ECO:0000256" key="4">
    <source>
        <dbReference type="ARBA" id="ARBA00022989"/>
    </source>
</evidence>
<dbReference type="EMBL" id="PGTL01000007">
    <property type="protein sequence ID" value="PJF42883.1"/>
    <property type="molecule type" value="Genomic_DNA"/>
</dbReference>
<dbReference type="GO" id="GO:0016020">
    <property type="term" value="C:membrane"/>
    <property type="evidence" value="ECO:0007669"/>
    <property type="project" value="UniProtKB-SubCell"/>
</dbReference>
<comment type="subcellular location">
    <subcellularLocation>
        <location evidence="1">Membrane</location>
        <topology evidence="1">Multi-pass membrane protein</topology>
    </subcellularLocation>
</comment>
<evidence type="ECO:0000313" key="8">
    <source>
        <dbReference type="Proteomes" id="UP000228947"/>
    </source>
</evidence>
<dbReference type="PANTHER" id="PTHR23538:SF1">
    <property type="entry name" value="44.5 KD BACTERIOCHLOROPHYLL SYNTHASE SUBUNIT"/>
    <property type="match status" value="1"/>
</dbReference>
<evidence type="ECO:0000313" key="7">
    <source>
        <dbReference type="EMBL" id="PJF42883.1"/>
    </source>
</evidence>
<feature type="transmembrane region" description="Helical" evidence="6">
    <location>
        <begin position="70"/>
        <end position="89"/>
    </location>
</feature>
<keyword evidence="5 6" id="KW-0472">Membrane</keyword>
<gene>
    <name evidence="7" type="ORF">CUN50_02495</name>
</gene>
<evidence type="ECO:0000256" key="5">
    <source>
        <dbReference type="ARBA" id="ARBA00023136"/>
    </source>
</evidence>
<feature type="transmembrane region" description="Helical" evidence="6">
    <location>
        <begin position="319"/>
        <end position="336"/>
    </location>
</feature>
<dbReference type="Proteomes" id="UP000228947">
    <property type="component" value="Unassembled WGS sequence"/>
</dbReference>
<comment type="caution">
    <text evidence="7">The sequence shown here is derived from an EMBL/GenBank/DDBJ whole genome shotgun (WGS) entry which is preliminary data.</text>
</comment>
<dbReference type="InterPro" id="IPR004896">
    <property type="entry name" value="PucC-rel"/>
</dbReference>
<keyword evidence="4 6" id="KW-1133">Transmembrane helix</keyword>
<feature type="transmembrane region" description="Helical" evidence="6">
    <location>
        <begin position="224"/>
        <end position="244"/>
    </location>
</feature>